<reference evidence="1" key="2">
    <citation type="submission" date="2025-09" db="UniProtKB">
        <authorList>
            <consortium name="Ensembl"/>
        </authorList>
    </citation>
    <scope>IDENTIFICATION</scope>
</reference>
<proteinExistence type="predicted"/>
<evidence type="ECO:0000313" key="2">
    <source>
        <dbReference type="Proteomes" id="UP000694388"/>
    </source>
</evidence>
<dbReference type="Ensembl" id="ENSEBUT00000002042.1">
    <property type="protein sequence ID" value="ENSEBUP00000001708.1"/>
    <property type="gene ID" value="ENSEBUG00000001404.1"/>
</dbReference>
<protein>
    <submittedName>
        <fullName evidence="1">Uncharacterized protein</fullName>
    </submittedName>
</protein>
<name>A0A8C4N372_EPTBU</name>
<evidence type="ECO:0000313" key="1">
    <source>
        <dbReference type="Ensembl" id="ENSEBUP00000001708.1"/>
    </source>
</evidence>
<dbReference type="Proteomes" id="UP000694388">
    <property type="component" value="Unplaced"/>
</dbReference>
<reference evidence="1" key="1">
    <citation type="submission" date="2025-08" db="UniProtKB">
        <authorList>
            <consortium name="Ensembl"/>
        </authorList>
    </citation>
    <scope>IDENTIFICATION</scope>
</reference>
<sequence length="56" mass="6256">MGRDITGWTVMKCEPGDLQYLADADLVTTDDSKRSFKAAELWQKQGAVIMVVRRPG</sequence>
<accession>A0A8C4N372</accession>
<organism evidence="1 2">
    <name type="scientific">Eptatretus burgeri</name>
    <name type="common">Inshore hagfish</name>
    <dbReference type="NCBI Taxonomy" id="7764"/>
    <lineage>
        <taxon>Eukaryota</taxon>
        <taxon>Metazoa</taxon>
        <taxon>Chordata</taxon>
        <taxon>Craniata</taxon>
        <taxon>Vertebrata</taxon>
        <taxon>Cyclostomata</taxon>
        <taxon>Myxini</taxon>
        <taxon>Myxiniformes</taxon>
        <taxon>Myxinidae</taxon>
        <taxon>Eptatretinae</taxon>
        <taxon>Eptatretus</taxon>
    </lineage>
</organism>
<keyword evidence="2" id="KW-1185">Reference proteome</keyword>
<dbReference type="AlphaFoldDB" id="A0A8C4N372"/>